<reference evidence="1" key="2">
    <citation type="submission" date="2020-05" db="UniProtKB">
        <authorList>
            <consortium name="EnsemblMetazoa"/>
        </authorList>
    </citation>
    <scope>IDENTIFICATION</scope>
    <source>
        <strain evidence="1">IAEA</strain>
    </source>
</reference>
<protein>
    <submittedName>
        <fullName evidence="1">Uncharacterized protein</fullName>
    </submittedName>
</protein>
<accession>A0A1A9ZSQ0</accession>
<evidence type="ECO:0000313" key="2">
    <source>
        <dbReference type="Proteomes" id="UP000092445"/>
    </source>
</evidence>
<organism evidence="1 2">
    <name type="scientific">Glossina pallidipes</name>
    <name type="common">Tsetse fly</name>
    <dbReference type="NCBI Taxonomy" id="7398"/>
    <lineage>
        <taxon>Eukaryota</taxon>
        <taxon>Metazoa</taxon>
        <taxon>Ecdysozoa</taxon>
        <taxon>Arthropoda</taxon>
        <taxon>Hexapoda</taxon>
        <taxon>Insecta</taxon>
        <taxon>Pterygota</taxon>
        <taxon>Neoptera</taxon>
        <taxon>Endopterygota</taxon>
        <taxon>Diptera</taxon>
        <taxon>Brachycera</taxon>
        <taxon>Muscomorpha</taxon>
        <taxon>Hippoboscoidea</taxon>
        <taxon>Glossinidae</taxon>
        <taxon>Glossina</taxon>
    </lineage>
</organism>
<proteinExistence type="predicted"/>
<sequence>MENNCDNLQIQYRCAKEENISGSSGVVAFSPFSADYNDCATRCARRTTVKIKVLWLFAN</sequence>
<evidence type="ECO:0000313" key="1">
    <source>
        <dbReference type="EnsemblMetazoa" id="GPAI023806-PA"/>
    </source>
</evidence>
<keyword evidence="2" id="KW-1185">Reference proteome</keyword>
<dbReference type="AlphaFoldDB" id="A0A1A9ZSQ0"/>
<dbReference type="VEuPathDB" id="VectorBase:GPAI023806"/>
<dbReference type="Proteomes" id="UP000092445">
    <property type="component" value="Unassembled WGS sequence"/>
</dbReference>
<name>A0A1A9ZSQ0_GLOPL</name>
<dbReference type="EnsemblMetazoa" id="GPAI023806-RA">
    <property type="protein sequence ID" value="GPAI023806-PA"/>
    <property type="gene ID" value="GPAI023806"/>
</dbReference>
<reference evidence="2" key="1">
    <citation type="submission" date="2014-03" db="EMBL/GenBank/DDBJ databases">
        <authorList>
            <person name="Aksoy S."/>
            <person name="Warren W."/>
            <person name="Wilson R.K."/>
        </authorList>
    </citation>
    <scope>NUCLEOTIDE SEQUENCE [LARGE SCALE GENOMIC DNA]</scope>
    <source>
        <strain evidence="2">IAEA</strain>
    </source>
</reference>